<dbReference type="GO" id="GO:0005737">
    <property type="term" value="C:cytoplasm"/>
    <property type="evidence" value="ECO:0007669"/>
    <property type="project" value="UniProtKB-SubCell"/>
</dbReference>
<evidence type="ECO:0000256" key="1">
    <source>
        <dbReference type="ARBA" id="ARBA00004496"/>
    </source>
</evidence>
<dbReference type="Gene3D" id="3.40.50.150">
    <property type="entry name" value="Vaccinia Virus protein VP39"/>
    <property type="match status" value="1"/>
</dbReference>
<dbReference type="InterPro" id="IPR029063">
    <property type="entry name" value="SAM-dependent_MTases_sf"/>
</dbReference>
<dbReference type="NCBIfam" id="NF001453">
    <property type="entry name" value="PRK00312.1"/>
    <property type="match status" value="1"/>
</dbReference>
<sequence length="224" mass="25114">MGWNEDPHYRDLRKRMVEYQIVGRGVRDRGVIEAMLKVPRHLFVPPPYREEAYNDYPLSIGRGQTISQPYMVAVMTEALELKGDEKVLEIGTGSGYQTAVLAEIASEVFTIERDPLLAERARELLESLGYRNIHFRVGDGTLGWPEEAPFDRIIVTAAAPSIPKPLREQLRVGGIIVIPVGGRYGQTLVKGKKVSDEKMEIEELFDCAFVPLVGEYGFPENPGL</sequence>
<keyword evidence="3 7" id="KW-0963">Cytoplasm</keyword>
<reference evidence="8" key="1">
    <citation type="journal article" date="2020" name="mSystems">
        <title>Genome- and Community-Level Interaction Insights into Carbon Utilization and Element Cycling Functions of Hydrothermarchaeota in Hydrothermal Sediment.</title>
        <authorList>
            <person name="Zhou Z."/>
            <person name="Liu Y."/>
            <person name="Xu W."/>
            <person name="Pan J."/>
            <person name="Luo Z.H."/>
            <person name="Li M."/>
        </authorList>
    </citation>
    <scope>NUCLEOTIDE SEQUENCE [LARGE SCALE GENOMIC DNA]</scope>
    <source>
        <strain evidence="8">HyVt-237</strain>
    </source>
</reference>
<dbReference type="AlphaFoldDB" id="A0A7C0XCZ1"/>
<comment type="caution">
    <text evidence="8">The sequence shown here is derived from an EMBL/GenBank/DDBJ whole genome shotgun (WGS) entry which is preliminary data.</text>
</comment>
<dbReference type="InterPro" id="IPR000682">
    <property type="entry name" value="PCMT"/>
</dbReference>
<dbReference type="NCBIfam" id="TIGR00080">
    <property type="entry name" value="pimt"/>
    <property type="match status" value="1"/>
</dbReference>
<evidence type="ECO:0000256" key="5">
    <source>
        <dbReference type="ARBA" id="ARBA00022679"/>
    </source>
</evidence>
<evidence type="ECO:0000256" key="7">
    <source>
        <dbReference type="HAMAP-Rule" id="MF_00090"/>
    </source>
</evidence>
<accession>A0A7C0XCZ1</accession>
<dbReference type="EC" id="2.1.1.77" evidence="7"/>
<dbReference type="CDD" id="cd02440">
    <property type="entry name" value="AdoMet_MTases"/>
    <property type="match status" value="1"/>
</dbReference>
<keyword evidence="6 7" id="KW-0949">S-adenosyl-L-methionine</keyword>
<comment type="function">
    <text evidence="7">Catalyzes the methyl esterification of L-isoaspartyl residues in peptides and proteins that result from spontaneous decomposition of normal L-aspartyl and L-asparaginyl residues. It plays a role in the repair and/or degradation of damaged proteins.</text>
</comment>
<comment type="similarity">
    <text evidence="2 7">Belongs to the methyltransferase superfamily. L-isoaspartyl/D-aspartyl protein methyltransferase family.</text>
</comment>
<protein>
    <recommendedName>
        <fullName evidence="7">Protein-L-isoaspartate O-methyltransferase</fullName>
        <ecNumber evidence="7">2.1.1.77</ecNumber>
    </recommendedName>
    <alternativeName>
        <fullName evidence="7">L-isoaspartyl protein carboxyl methyltransferase</fullName>
    </alternativeName>
    <alternativeName>
        <fullName evidence="7">Protein L-isoaspartyl methyltransferase</fullName>
    </alternativeName>
    <alternativeName>
        <fullName evidence="7">Protein-beta-aspartate methyltransferase</fullName>
        <shortName evidence="7">PIMT</shortName>
    </alternativeName>
</protein>
<dbReference type="HAMAP" id="MF_00090">
    <property type="entry name" value="PIMT"/>
    <property type="match status" value="1"/>
</dbReference>
<dbReference type="Pfam" id="PF01135">
    <property type="entry name" value="PCMT"/>
    <property type="match status" value="1"/>
</dbReference>
<evidence type="ECO:0000313" key="8">
    <source>
        <dbReference type="EMBL" id="HDM90178.1"/>
    </source>
</evidence>
<keyword evidence="4 7" id="KW-0489">Methyltransferase</keyword>
<gene>
    <name evidence="7" type="primary">pcm</name>
    <name evidence="8" type="ORF">ENG67_03095</name>
</gene>
<dbReference type="PANTHER" id="PTHR11579">
    <property type="entry name" value="PROTEIN-L-ISOASPARTATE O-METHYLTRANSFERASE"/>
    <property type="match status" value="1"/>
</dbReference>
<evidence type="ECO:0000256" key="4">
    <source>
        <dbReference type="ARBA" id="ARBA00022603"/>
    </source>
</evidence>
<evidence type="ECO:0000256" key="2">
    <source>
        <dbReference type="ARBA" id="ARBA00005369"/>
    </source>
</evidence>
<dbReference type="PANTHER" id="PTHR11579:SF0">
    <property type="entry name" value="PROTEIN-L-ISOASPARTATE(D-ASPARTATE) O-METHYLTRANSFERASE"/>
    <property type="match status" value="1"/>
</dbReference>
<keyword evidence="5 7" id="KW-0808">Transferase</keyword>
<dbReference type="EMBL" id="DRBW01000121">
    <property type="protein sequence ID" value="HDM90178.1"/>
    <property type="molecule type" value="Genomic_DNA"/>
</dbReference>
<name>A0A7C0XCZ1_UNCW3</name>
<comment type="catalytic activity">
    <reaction evidence="7">
        <text>[protein]-L-isoaspartate + S-adenosyl-L-methionine = [protein]-L-isoaspartate alpha-methyl ester + S-adenosyl-L-homocysteine</text>
        <dbReference type="Rhea" id="RHEA:12705"/>
        <dbReference type="Rhea" id="RHEA-COMP:12143"/>
        <dbReference type="Rhea" id="RHEA-COMP:12144"/>
        <dbReference type="ChEBI" id="CHEBI:57856"/>
        <dbReference type="ChEBI" id="CHEBI:59789"/>
        <dbReference type="ChEBI" id="CHEBI:90596"/>
        <dbReference type="ChEBI" id="CHEBI:90598"/>
        <dbReference type="EC" id="2.1.1.77"/>
    </reaction>
</comment>
<dbReference type="FunFam" id="3.40.50.150:FF:000010">
    <property type="entry name" value="Protein-L-isoaspartate O-methyltransferase"/>
    <property type="match status" value="1"/>
</dbReference>
<feature type="active site" evidence="7">
    <location>
        <position position="67"/>
    </location>
</feature>
<dbReference type="GO" id="GO:0032259">
    <property type="term" value="P:methylation"/>
    <property type="evidence" value="ECO:0007669"/>
    <property type="project" value="UniProtKB-KW"/>
</dbReference>
<proteinExistence type="inferred from homology"/>
<dbReference type="SUPFAM" id="SSF53335">
    <property type="entry name" value="S-adenosyl-L-methionine-dependent methyltransferases"/>
    <property type="match status" value="1"/>
</dbReference>
<comment type="subcellular location">
    <subcellularLocation>
        <location evidence="1 7">Cytoplasm</location>
    </subcellularLocation>
</comment>
<dbReference type="GO" id="GO:0004719">
    <property type="term" value="F:protein-L-isoaspartate (D-aspartate) O-methyltransferase activity"/>
    <property type="evidence" value="ECO:0007669"/>
    <property type="project" value="UniProtKB-UniRule"/>
</dbReference>
<dbReference type="GO" id="GO:0030091">
    <property type="term" value="P:protein repair"/>
    <property type="evidence" value="ECO:0007669"/>
    <property type="project" value="UniProtKB-UniRule"/>
</dbReference>
<dbReference type="PROSITE" id="PS01279">
    <property type="entry name" value="PCMT"/>
    <property type="match status" value="1"/>
</dbReference>
<evidence type="ECO:0000256" key="6">
    <source>
        <dbReference type="ARBA" id="ARBA00022691"/>
    </source>
</evidence>
<evidence type="ECO:0000256" key="3">
    <source>
        <dbReference type="ARBA" id="ARBA00022490"/>
    </source>
</evidence>
<dbReference type="Proteomes" id="UP000885931">
    <property type="component" value="Unassembled WGS sequence"/>
</dbReference>
<organism evidence="8">
    <name type="scientific">candidate division WOR-3 bacterium</name>
    <dbReference type="NCBI Taxonomy" id="2052148"/>
    <lineage>
        <taxon>Bacteria</taxon>
        <taxon>Bacteria division WOR-3</taxon>
    </lineage>
</organism>